<accession>A0A8B8FBC5</accession>
<dbReference type="GeneID" id="112681812"/>
<dbReference type="Gene3D" id="3.60.10.10">
    <property type="entry name" value="Endonuclease/exonuclease/phosphatase"/>
    <property type="match status" value="1"/>
</dbReference>
<dbReference type="Proteomes" id="UP000694846">
    <property type="component" value="Unplaced"/>
</dbReference>
<dbReference type="OrthoDB" id="5828726at2759"/>
<sequence length="350" mass="41144">MEIQDLKIGTWNMRSLYRTETLITVVSEIDKYELAILAIQETRWPGSGNHKTEKATLFYSGGLGHIRGVDFLVSDRILNNIKRFEPINDRLCLLKIQAKWFNIILINCYAPTEDEDEKTKNDFYKQLEALYDTKPQNLVKVVLGDFIVKIGKEICYRPTIGQQSLHNNSNDNGVRVIYFATSKGMAISSTFFPHKQIHKQTWMSPSGTTKNQIDHIMIESRRKHCITNVKSCRDVYGISDHLLIRNQVHLRLSVKWREKKRVTQKFNVKKLKENTNLQNYIETINRNLKNGKAPEKYNNRVTKIEWENCNKKARTNYYKSMEGRRNTRSLEFVDPILYIQKRGYYELQQL</sequence>
<dbReference type="CDD" id="cd09076">
    <property type="entry name" value="L1-EN"/>
    <property type="match status" value="1"/>
</dbReference>
<name>A0A8B8FBC5_9HEMI</name>
<dbReference type="RefSeq" id="XP_025407911.1">
    <property type="nucleotide sequence ID" value="XM_025552126.1"/>
</dbReference>
<keyword evidence="1" id="KW-1185">Reference proteome</keyword>
<protein>
    <submittedName>
        <fullName evidence="2">Craniofacial development protein 2-like</fullName>
    </submittedName>
</protein>
<proteinExistence type="predicted"/>
<evidence type="ECO:0000313" key="1">
    <source>
        <dbReference type="Proteomes" id="UP000694846"/>
    </source>
</evidence>
<dbReference type="InterPro" id="IPR027124">
    <property type="entry name" value="Swc5/CFDP1/2"/>
</dbReference>
<dbReference type="InterPro" id="IPR036691">
    <property type="entry name" value="Endo/exonu/phosph_ase_sf"/>
</dbReference>
<dbReference type="AlphaFoldDB" id="A0A8B8FBC5"/>
<dbReference type="PANTHER" id="PTHR23227">
    <property type="entry name" value="BUCENTAUR RELATED"/>
    <property type="match status" value="1"/>
</dbReference>
<dbReference type="SUPFAM" id="SSF56219">
    <property type="entry name" value="DNase I-like"/>
    <property type="match status" value="1"/>
</dbReference>
<dbReference type="PANTHER" id="PTHR23227:SF67">
    <property type="entry name" value="CRANIOFACIAL DEVELOPMENT PROTEIN 2-LIKE"/>
    <property type="match status" value="1"/>
</dbReference>
<evidence type="ECO:0000313" key="2">
    <source>
        <dbReference type="RefSeq" id="XP_025407911.1"/>
    </source>
</evidence>
<gene>
    <name evidence="2" type="primary">LOC112681812</name>
</gene>
<reference evidence="2" key="1">
    <citation type="submission" date="2025-08" db="UniProtKB">
        <authorList>
            <consortium name="RefSeq"/>
        </authorList>
    </citation>
    <scope>IDENTIFICATION</scope>
    <source>
        <tissue evidence="2">Whole body</tissue>
    </source>
</reference>
<organism evidence="1 2">
    <name type="scientific">Sipha flava</name>
    <name type="common">yellow sugarcane aphid</name>
    <dbReference type="NCBI Taxonomy" id="143950"/>
    <lineage>
        <taxon>Eukaryota</taxon>
        <taxon>Metazoa</taxon>
        <taxon>Ecdysozoa</taxon>
        <taxon>Arthropoda</taxon>
        <taxon>Hexapoda</taxon>
        <taxon>Insecta</taxon>
        <taxon>Pterygota</taxon>
        <taxon>Neoptera</taxon>
        <taxon>Paraneoptera</taxon>
        <taxon>Hemiptera</taxon>
        <taxon>Sternorrhyncha</taxon>
        <taxon>Aphidomorpha</taxon>
        <taxon>Aphidoidea</taxon>
        <taxon>Aphididae</taxon>
        <taxon>Sipha</taxon>
    </lineage>
</organism>